<protein>
    <submittedName>
        <fullName evidence="4">Uncharacterized protein</fullName>
    </submittedName>
</protein>
<evidence type="ECO:0000313" key="5">
    <source>
        <dbReference type="Proteomes" id="UP000886595"/>
    </source>
</evidence>
<evidence type="ECO:0000256" key="1">
    <source>
        <dbReference type="SAM" id="MobiDB-lite"/>
    </source>
</evidence>
<dbReference type="Proteomes" id="UP000886595">
    <property type="component" value="Unassembled WGS sequence"/>
</dbReference>
<name>A0A8X7V284_BRACI</name>
<dbReference type="OrthoDB" id="1114287at2759"/>
<reference evidence="4 5" key="1">
    <citation type="submission" date="2020-02" db="EMBL/GenBank/DDBJ databases">
        <authorList>
            <person name="Ma Q."/>
            <person name="Huang Y."/>
            <person name="Song X."/>
            <person name="Pei D."/>
        </authorList>
    </citation>
    <scope>NUCLEOTIDE SEQUENCE [LARGE SCALE GENOMIC DNA]</scope>
    <source>
        <strain evidence="4">Sxm20200214</strain>
        <tissue evidence="4">Leaf</tissue>
    </source>
</reference>
<organism evidence="4 5">
    <name type="scientific">Brassica carinata</name>
    <name type="common">Ethiopian mustard</name>
    <name type="synonym">Abyssinian cabbage</name>
    <dbReference type="NCBI Taxonomy" id="52824"/>
    <lineage>
        <taxon>Eukaryota</taxon>
        <taxon>Viridiplantae</taxon>
        <taxon>Streptophyta</taxon>
        <taxon>Embryophyta</taxon>
        <taxon>Tracheophyta</taxon>
        <taxon>Spermatophyta</taxon>
        <taxon>Magnoliopsida</taxon>
        <taxon>eudicotyledons</taxon>
        <taxon>Gunneridae</taxon>
        <taxon>Pentapetalae</taxon>
        <taxon>rosids</taxon>
        <taxon>malvids</taxon>
        <taxon>Brassicales</taxon>
        <taxon>Brassicaceae</taxon>
        <taxon>Brassiceae</taxon>
        <taxon>Brassica</taxon>
    </lineage>
</organism>
<dbReference type="AlphaFoldDB" id="A0A8X7V284"/>
<feature type="region of interest" description="Disordered" evidence="1">
    <location>
        <begin position="35"/>
        <end position="78"/>
    </location>
</feature>
<keyword evidence="5" id="KW-1185">Reference proteome</keyword>
<evidence type="ECO:0000313" key="4">
    <source>
        <dbReference type="EMBL" id="KAG2299462.1"/>
    </source>
</evidence>
<feature type="region of interest" description="Disordered" evidence="1">
    <location>
        <begin position="121"/>
        <end position="162"/>
    </location>
</feature>
<keyword evidence="3" id="KW-0732">Signal</keyword>
<keyword evidence="2" id="KW-0472">Membrane</keyword>
<accession>A0A8X7V284</accession>
<proteinExistence type="predicted"/>
<sequence length="240" mass="25067">MLSLQASFFITFYLSLLSFVNLNSASDPNSGLCTPYPCNQPPQPPSSTGYSPYGNPPPPPSPSSPPSPPRSRCPPVPHRLLQPTTSVYVLFSSVSLFLHSSLSLRFVNLNSASDPNSGLCTPYPCNQPPQPPSSTGYSPYGNPPPPPSPSSPPSPPRSRCPPVPPTGCCNPPPASTYYSPPYPYFYTPPYPYGTLGGGDQTGGGQGAVGGGTGAAVAYYASSSLPVYALMLVLSCAFVIF</sequence>
<feature type="chain" id="PRO_5036497091" evidence="3">
    <location>
        <begin position="26"/>
        <end position="240"/>
    </location>
</feature>
<evidence type="ECO:0000256" key="3">
    <source>
        <dbReference type="SAM" id="SignalP"/>
    </source>
</evidence>
<feature type="compositionally biased region" description="Pro residues" evidence="1">
    <location>
        <begin position="141"/>
        <end position="162"/>
    </location>
</feature>
<evidence type="ECO:0000256" key="2">
    <source>
        <dbReference type="SAM" id="Phobius"/>
    </source>
</evidence>
<feature type="compositionally biased region" description="Pro residues" evidence="1">
    <location>
        <begin position="54"/>
        <end position="77"/>
    </location>
</feature>
<keyword evidence="2" id="KW-0812">Transmembrane</keyword>
<feature type="signal peptide" evidence="3">
    <location>
        <begin position="1"/>
        <end position="25"/>
    </location>
</feature>
<feature type="transmembrane region" description="Helical" evidence="2">
    <location>
        <begin position="216"/>
        <end position="239"/>
    </location>
</feature>
<comment type="caution">
    <text evidence="4">The sequence shown here is derived from an EMBL/GenBank/DDBJ whole genome shotgun (WGS) entry which is preliminary data.</text>
</comment>
<gene>
    <name evidence="4" type="ORF">Bca52824_035934</name>
</gene>
<keyword evidence="2" id="KW-1133">Transmembrane helix</keyword>
<dbReference type="EMBL" id="JAAMPC010000008">
    <property type="protein sequence ID" value="KAG2299462.1"/>
    <property type="molecule type" value="Genomic_DNA"/>
</dbReference>